<dbReference type="EMBL" id="AVOT02032305">
    <property type="protein sequence ID" value="MBW0526056.1"/>
    <property type="molecule type" value="Genomic_DNA"/>
</dbReference>
<dbReference type="Proteomes" id="UP000765509">
    <property type="component" value="Unassembled WGS sequence"/>
</dbReference>
<dbReference type="OrthoDB" id="2505291at2759"/>
<comment type="caution">
    <text evidence="1">The sequence shown here is derived from an EMBL/GenBank/DDBJ whole genome shotgun (WGS) entry which is preliminary data.</text>
</comment>
<organism evidence="1 2">
    <name type="scientific">Austropuccinia psidii MF-1</name>
    <dbReference type="NCBI Taxonomy" id="1389203"/>
    <lineage>
        <taxon>Eukaryota</taxon>
        <taxon>Fungi</taxon>
        <taxon>Dikarya</taxon>
        <taxon>Basidiomycota</taxon>
        <taxon>Pucciniomycotina</taxon>
        <taxon>Pucciniomycetes</taxon>
        <taxon>Pucciniales</taxon>
        <taxon>Sphaerophragmiaceae</taxon>
        <taxon>Austropuccinia</taxon>
    </lineage>
</organism>
<evidence type="ECO:0000313" key="1">
    <source>
        <dbReference type="EMBL" id="MBW0526056.1"/>
    </source>
</evidence>
<sequence length="213" mass="24358">MSTPSQPLCIGMINLCIEINSNISLNTPNSHSDSWIILWHNQHNIFIYPLNQQHTIDSLPGPLSNTFILSLWEPQTFIHCGCGGEWIENYQSNPAQTLFVEGILITDQNEPSSSQKHNLALMFFILYPKILFVIESFRKQDLKLKMPKEYDCNSHRRCQIFTPTTPTPPSYPAIFSLSSKQKLIQLPSGSDLPMINTPLLAHQKSRLAFLWDF</sequence>
<keyword evidence="2" id="KW-1185">Reference proteome</keyword>
<name>A0A9Q3EW94_9BASI</name>
<accession>A0A9Q3EW94</accession>
<reference evidence="1" key="1">
    <citation type="submission" date="2021-03" db="EMBL/GenBank/DDBJ databases">
        <title>Draft genome sequence of rust myrtle Austropuccinia psidii MF-1, a brazilian biotype.</title>
        <authorList>
            <person name="Quecine M.C."/>
            <person name="Pachon D.M.R."/>
            <person name="Bonatelli M.L."/>
            <person name="Correr F.H."/>
            <person name="Franceschini L.M."/>
            <person name="Leite T.F."/>
            <person name="Margarido G.R.A."/>
            <person name="Almeida C.A."/>
            <person name="Ferrarezi J.A."/>
            <person name="Labate C.A."/>
        </authorList>
    </citation>
    <scope>NUCLEOTIDE SEQUENCE</scope>
    <source>
        <strain evidence="1">MF-1</strain>
    </source>
</reference>
<gene>
    <name evidence="1" type="ORF">O181_065771</name>
</gene>
<evidence type="ECO:0000313" key="2">
    <source>
        <dbReference type="Proteomes" id="UP000765509"/>
    </source>
</evidence>
<proteinExistence type="predicted"/>
<dbReference type="AlphaFoldDB" id="A0A9Q3EW94"/>
<protein>
    <submittedName>
        <fullName evidence="1">Uncharacterized protein</fullName>
    </submittedName>
</protein>